<accession>A0AAV8S652</accession>
<gene>
    <name evidence="1" type="ORF">K2173_012997</name>
</gene>
<comment type="caution">
    <text evidence="1">The sequence shown here is derived from an EMBL/GenBank/DDBJ whole genome shotgun (WGS) entry which is preliminary data.</text>
</comment>
<dbReference type="AlphaFoldDB" id="A0AAV8S652"/>
<evidence type="ECO:0000313" key="1">
    <source>
        <dbReference type="EMBL" id="KAJ8747652.1"/>
    </source>
</evidence>
<keyword evidence="2" id="KW-1185">Reference proteome</keyword>
<protein>
    <submittedName>
        <fullName evidence="1">Uncharacterized protein</fullName>
    </submittedName>
</protein>
<dbReference type="Proteomes" id="UP001159364">
    <property type="component" value="Unassembled WGS sequence"/>
</dbReference>
<dbReference type="EMBL" id="JAIWQS010000132">
    <property type="protein sequence ID" value="KAJ8747652.1"/>
    <property type="molecule type" value="Genomic_DNA"/>
</dbReference>
<organism evidence="1 2">
    <name type="scientific">Erythroxylum novogranatense</name>
    <dbReference type="NCBI Taxonomy" id="1862640"/>
    <lineage>
        <taxon>Eukaryota</taxon>
        <taxon>Viridiplantae</taxon>
        <taxon>Streptophyta</taxon>
        <taxon>Embryophyta</taxon>
        <taxon>Tracheophyta</taxon>
        <taxon>Spermatophyta</taxon>
        <taxon>Magnoliopsida</taxon>
        <taxon>eudicotyledons</taxon>
        <taxon>Gunneridae</taxon>
        <taxon>Pentapetalae</taxon>
        <taxon>rosids</taxon>
        <taxon>fabids</taxon>
        <taxon>Malpighiales</taxon>
        <taxon>Erythroxylaceae</taxon>
        <taxon>Erythroxylum</taxon>
    </lineage>
</organism>
<proteinExistence type="predicted"/>
<evidence type="ECO:0000313" key="2">
    <source>
        <dbReference type="Proteomes" id="UP001159364"/>
    </source>
</evidence>
<sequence>MERNALHCFASVEYDLGVTSLFLYLEELVFCISMGAAYTRSSQEIEEEELKFNSYYAKLTVERTHK</sequence>
<reference evidence="1 2" key="1">
    <citation type="submission" date="2021-09" db="EMBL/GenBank/DDBJ databases">
        <title>Genomic insights and catalytic innovation underlie evolution of tropane alkaloids biosynthesis.</title>
        <authorList>
            <person name="Wang Y.-J."/>
            <person name="Tian T."/>
            <person name="Huang J.-P."/>
            <person name="Huang S.-X."/>
        </authorList>
    </citation>
    <scope>NUCLEOTIDE SEQUENCE [LARGE SCALE GENOMIC DNA]</scope>
    <source>
        <strain evidence="1">KIB-2018</strain>
        <tissue evidence="1">Leaf</tissue>
    </source>
</reference>
<name>A0AAV8S652_9ROSI</name>